<comment type="catalytic activity">
    <reaction evidence="5">
        <text>ATP + H2O = ADP + phosphate + H(+)</text>
        <dbReference type="Rhea" id="RHEA:13065"/>
        <dbReference type="ChEBI" id="CHEBI:15377"/>
        <dbReference type="ChEBI" id="CHEBI:15378"/>
        <dbReference type="ChEBI" id="CHEBI:30616"/>
        <dbReference type="ChEBI" id="CHEBI:43474"/>
        <dbReference type="ChEBI" id="CHEBI:456216"/>
        <dbReference type="EC" id="3.6.4.13"/>
    </reaction>
</comment>
<dbReference type="Proteomes" id="UP001627154">
    <property type="component" value="Unassembled WGS sequence"/>
</dbReference>
<dbReference type="Pfam" id="PF00271">
    <property type="entry name" value="Helicase_C"/>
    <property type="match status" value="1"/>
</dbReference>
<dbReference type="SMART" id="SM00490">
    <property type="entry name" value="HELICc"/>
    <property type="match status" value="1"/>
</dbReference>
<dbReference type="PROSITE" id="PS51194">
    <property type="entry name" value="HELICASE_CTER"/>
    <property type="match status" value="1"/>
</dbReference>
<keyword evidence="2 5" id="KW-0378">Hydrolase</keyword>
<keyword evidence="3 5" id="KW-0067">ATP-binding</keyword>
<comment type="caution">
    <text evidence="7">The sequence shown here is derived from an EMBL/GenBank/DDBJ whole genome shotgun (WGS) entry which is preliminary data.</text>
</comment>
<comment type="similarity">
    <text evidence="5">Belongs to the DEAD box helicase family.</text>
</comment>
<evidence type="ECO:0000256" key="2">
    <source>
        <dbReference type="ARBA" id="ARBA00022801"/>
    </source>
</evidence>
<dbReference type="CDD" id="cd18787">
    <property type="entry name" value="SF2_C_DEAD"/>
    <property type="match status" value="1"/>
</dbReference>
<evidence type="ECO:0000256" key="5">
    <source>
        <dbReference type="RuleBase" id="RU365068"/>
    </source>
</evidence>
<accession>A0ABD2XBC4</accession>
<protein>
    <recommendedName>
        <fullName evidence="5">ATP-dependent RNA helicase</fullName>
        <ecNumber evidence="5">3.6.4.13</ecNumber>
    </recommendedName>
</protein>
<keyword evidence="5" id="KW-0347">Helicase</keyword>
<proteinExistence type="inferred from homology"/>
<evidence type="ECO:0000313" key="7">
    <source>
        <dbReference type="EMBL" id="KAL3402756.1"/>
    </source>
</evidence>
<reference evidence="7 8" key="1">
    <citation type="journal article" date="2024" name="bioRxiv">
        <title>A reference genome for Trichogramma kaykai: A tiny desert-dwelling parasitoid wasp with competing sex-ratio distorters.</title>
        <authorList>
            <person name="Culotta J."/>
            <person name="Lindsey A.R."/>
        </authorList>
    </citation>
    <scope>NUCLEOTIDE SEQUENCE [LARGE SCALE GENOMIC DNA]</scope>
    <source>
        <strain evidence="7 8">KSX58</strain>
    </source>
</reference>
<evidence type="ECO:0000313" key="8">
    <source>
        <dbReference type="Proteomes" id="UP001627154"/>
    </source>
</evidence>
<evidence type="ECO:0000256" key="3">
    <source>
        <dbReference type="ARBA" id="ARBA00022840"/>
    </source>
</evidence>
<dbReference type="AlphaFoldDB" id="A0ABD2XBC4"/>
<dbReference type="GO" id="GO:0016787">
    <property type="term" value="F:hydrolase activity"/>
    <property type="evidence" value="ECO:0007669"/>
    <property type="project" value="UniProtKB-KW"/>
</dbReference>
<evidence type="ECO:0000256" key="4">
    <source>
        <dbReference type="ARBA" id="ARBA00022884"/>
    </source>
</evidence>
<evidence type="ECO:0000259" key="6">
    <source>
        <dbReference type="PROSITE" id="PS51194"/>
    </source>
</evidence>
<keyword evidence="8" id="KW-1185">Reference proteome</keyword>
<dbReference type="EC" id="3.6.4.13" evidence="5"/>
<dbReference type="Gene3D" id="3.40.50.300">
    <property type="entry name" value="P-loop containing nucleotide triphosphate hydrolases"/>
    <property type="match status" value="1"/>
</dbReference>
<sequence length="145" mass="16679">MLVFFSSCRSVMFHHVFFNIISLPNMSIHVRKTSTKRTKTFYDFCSASSGTLLCTDVAARGLDIPNNVNCIIQYDPPSDTKEHIHRVGRTARRVSSCRNALLILRPEELELLRYFEKAKVPVTELELKNTVKAQLQIEKLMSKKF</sequence>
<organism evidence="7 8">
    <name type="scientific">Trichogramma kaykai</name>
    <dbReference type="NCBI Taxonomy" id="54128"/>
    <lineage>
        <taxon>Eukaryota</taxon>
        <taxon>Metazoa</taxon>
        <taxon>Ecdysozoa</taxon>
        <taxon>Arthropoda</taxon>
        <taxon>Hexapoda</taxon>
        <taxon>Insecta</taxon>
        <taxon>Pterygota</taxon>
        <taxon>Neoptera</taxon>
        <taxon>Endopterygota</taxon>
        <taxon>Hymenoptera</taxon>
        <taxon>Apocrita</taxon>
        <taxon>Proctotrupomorpha</taxon>
        <taxon>Chalcidoidea</taxon>
        <taxon>Trichogrammatidae</taxon>
        <taxon>Trichogramma</taxon>
    </lineage>
</organism>
<dbReference type="GO" id="GO:0003723">
    <property type="term" value="F:RNA binding"/>
    <property type="evidence" value="ECO:0007669"/>
    <property type="project" value="UniProtKB-UniRule"/>
</dbReference>
<gene>
    <name evidence="7" type="ORF">TKK_004356</name>
</gene>
<dbReference type="EMBL" id="JBJJXI010000033">
    <property type="protein sequence ID" value="KAL3402756.1"/>
    <property type="molecule type" value="Genomic_DNA"/>
</dbReference>
<keyword evidence="1 5" id="KW-0547">Nucleotide-binding</keyword>
<dbReference type="PANTHER" id="PTHR24031">
    <property type="entry name" value="RNA HELICASE"/>
    <property type="match status" value="1"/>
</dbReference>
<dbReference type="SUPFAM" id="SSF52540">
    <property type="entry name" value="P-loop containing nucleoside triphosphate hydrolases"/>
    <property type="match status" value="1"/>
</dbReference>
<evidence type="ECO:0000256" key="1">
    <source>
        <dbReference type="ARBA" id="ARBA00022741"/>
    </source>
</evidence>
<dbReference type="InterPro" id="IPR001650">
    <property type="entry name" value="Helicase_C-like"/>
</dbReference>
<feature type="domain" description="Helicase C-terminal" evidence="6">
    <location>
        <begin position="1"/>
        <end position="141"/>
    </location>
</feature>
<name>A0ABD2XBC4_9HYME</name>
<dbReference type="InterPro" id="IPR027417">
    <property type="entry name" value="P-loop_NTPase"/>
</dbReference>
<dbReference type="GO" id="GO:0005524">
    <property type="term" value="F:ATP binding"/>
    <property type="evidence" value="ECO:0007669"/>
    <property type="project" value="UniProtKB-UniRule"/>
</dbReference>
<keyword evidence="4 5" id="KW-0694">RNA-binding</keyword>
<comment type="function">
    <text evidence="5">RNA helicase.</text>
</comment>
<comment type="domain">
    <text evidence="5">The Q motif is unique to and characteristic of the DEAD box family of RNA helicases and controls ATP binding and hydrolysis.</text>
</comment>
<dbReference type="GO" id="GO:0003724">
    <property type="term" value="F:RNA helicase activity"/>
    <property type="evidence" value="ECO:0007669"/>
    <property type="project" value="UniProtKB-EC"/>
</dbReference>